<feature type="domain" description="FAD-binding FR-type" evidence="2">
    <location>
        <begin position="3"/>
        <end position="108"/>
    </location>
</feature>
<sequence>MTIKNRHLSVIKKHQVSPNMLRITLGGDELMTFPEGMESGYVKLLLEGGKFKRSYTIRAFRADVLELDLDFVLHGDNGEEGPASTWAANVSSGEKIEIAGPGLVKRISQSEDWYFIVGDMTALPAISVNLETMPRDAQGYAVIEIIEEADKQDIGAPEGMKIVWVINPHPEKANTLLPDAVKALPWLEGKPNVWSACEFSGMQQLRTYFKKEHHVGKDEIYISSYWKIGNSDEGHKKAKMKDKLTKIFN</sequence>
<dbReference type="Pfam" id="PF04954">
    <property type="entry name" value="SIP"/>
    <property type="match status" value="1"/>
</dbReference>
<comment type="caution">
    <text evidence="3">The sequence shown here is derived from an EMBL/GenBank/DDBJ whole genome shotgun (WGS) entry which is preliminary data.</text>
</comment>
<dbReference type="InterPro" id="IPR017927">
    <property type="entry name" value="FAD-bd_FR_type"/>
</dbReference>
<evidence type="ECO:0000313" key="4">
    <source>
        <dbReference type="Proteomes" id="UP000628710"/>
    </source>
</evidence>
<dbReference type="InterPro" id="IPR039374">
    <property type="entry name" value="SIP_fam"/>
</dbReference>
<dbReference type="PANTHER" id="PTHR30157:SF0">
    <property type="entry name" value="NADPH-DEPENDENT FERRIC-CHELATE REDUCTASE"/>
    <property type="match status" value="1"/>
</dbReference>
<dbReference type="Proteomes" id="UP000628710">
    <property type="component" value="Unassembled WGS sequence"/>
</dbReference>
<evidence type="ECO:0000313" key="3">
    <source>
        <dbReference type="EMBL" id="MBJ7538543.1"/>
    </source>
</evidence>
<accession>A0A934JPZ7</accession>
<dbReference type="RefSeq" id="WP_199468953.1">
    <property type="nucleotide sequence ID" value="NZ_JAEMNX010000015.1"/>
</dbReference>
<name>A0A934JPZ7_9GAMM</name>
<comment type="similarity">
    <text evidence="1">Belongs to the SIP oxidoreductase family.</text>
</comment>
<dbReference type="InterPro" id="IPR013113">
    <property type="entry name" value="SIP_FAD-bd"/>
</dbReference>
<dbReference type="EMBL" id="JAEMNX010000015">
    <property type="protein sequence ID" value="MBJ7538543.1"/>
    <property type="molecule type" value="Genomic_DNA"/>
</dbReference>
<evidence type="ECO:0000256" key="1">
    <source>
        <dbReference type="ARBA" id="ARBA00035644"/>
    </source>
</evidence>
<reference evidence="3" key="1">
    <citation type="submission" date="2020-12" db="EMBL/GenBank/DDBJ databases">
        <title>Marinomonas arctica sp. nov., a psychrotolerant bacterium isolated from the Arctic.</title>
        <authorList>
            <person name="Zhang Y."/>
        </authorList>
    </citation>
    <scope>NUCLEOTIDE SEQUENCE</scope>
    <source>
        <strain evidence="3">C1424</strain>
    </source>
</reference>
<dbReference type="InterPro" id="IPR017938">
    <property type="entry name" value="Riboflavin_synthase-like_b-brl"/>
</dbReference>
<dbReference type="Gene3D" id="2.40.30.10">
    <property type="entry name" value="Translation factors"/>
    <property type="match status" value="1"/>
</dbReference>
<organism evidence="3 4">
    <name type="scientific">Marinomonas transparens</name>
    <dbReference type="NCBI Taxonomy" id="2795388"/>
    <lineage>
        <taxon>Bacteria</taxon>
        <taxon>Pseudomonadati</taxon>
        <taxon>Pseudomonadota</taxon>
        <taxon>Gammaproteobacteria</taxon>
        <taxon>Oceanospirillales</taxon>
        <taxon>Oceanospirillaceae</taxon>
        <taxon>Marinomonas</taxon>
    </lineage>
</organism>
<dbReference type="CDD" id="cd06193">
    <property type="entry name" value="siderophore_interacting"/>
    <property type="match status" value="1"/>
</dbReference>
<evidence type="ECO:0000259" key="2">
    <source>
        <dbReference type="PROSITE" id="PS51384"/>
    </source>
</evidence>
<keyword evidence="4" id="KW-1185">Reference proteome</keyword>
<dbReference type="GO" id="GO:0016491">
    <property type="term" value="F:oxidoreductase activity"/>
    <property type="evidence" value="ECO:0007669"/>
    <property type="project" value="InterPro"/>
</dbReference>
<protein>
    <submittedName>
        <fullName evidence="3">Siderophore-interacting protein</fullName>
    </submittedName>
</protein>
<dbReference type="InterPro" id="IPR039261">
    <property type="entry name" value="FNR_nucleotide-bd"/>
</dbReference>
<dbReference type="SUPFAM" id="SSF63380">
    <property type="entry name" value="Riboflavin synthase domain-like"/>
    <property type="match status" value="1"/>
</dbReference>
<proteinExistence type="inferred from homology"/>
<dbReference type="Pfam" id="PF08021">
    <property type="entry name" value="FAD_binding_9"/>
    <property type="match status" value="2"/>
</dbReference>
<dbReference type="PANTHER" id="PTHR30157">
    <property type="entry name" value="FERRIC REDUCTASE, NADPH-DEPENDENT"/>
    <property type="match status" value="1"/>
</dbReference>
<dbReference type="Gene3D" id="3.40.50.80">
    <property type="entry name" value="Nucleotide-binding domain of ferredoxin-NADP reductase (FNR) module"/>
    <property type="match status" value="1"/>
</dbReference>
<dbReference type="PROSITE" id="PS51384">
    <property type="entry name" value="FAD_FR"/>
    <property type="match status" value="1"/>
</dbReference>
<dbReference type="InterPro" id="IPR007037">
    <property type="entry name" value="SIP_rossman_dom"/>
</dbReference>
<dbReference type="AlphaFoldDB" id="A0A934JPZ7"/>
<gene>
    <name evidence="3" type="ORF">I8J31_12730</name>
</gene>